<dbReference type="Pfam" id="PF00001">
    <property type="entry name" value="7tm_1"/>
    <property type="match status" value="1"/>
</dbReference>
<evidence type="ECO:0000256" key="10">
    <source>
        <dbReference type="SAM" id="Phobius"/>
    </source>
</evidence>
<dbReference type="GeneID" id="136822610"/>
<feature type="transmembrane region" description="Helical" evidence="10">
    <location>
        <begin position="312"/>
        <end position="332"/>
    </location>
</feature>
<feature type="transmembrane region" description="Helical" evidence="10">
    <location>
        <begin position="74"/>
        <end position="97"/>
    </location>
</feature>
<evidence type="ECO:0000256" key="9">
    <source>
        <dbReference type="ARBA" id="ARBA00023224"/>
    </source>
</evidence>
<keyword evidence="2" id="KW-1003">Cell membrane</keyword>
<dbReference type="InterPro" id="IPR017452">
    <property type="entry name" value="GPCR_Rhodpsn_7TM"/>
</dbReference>
<dbReference type="PRINTS" id="PR00237">
    <property type="entry name" value="GPCRRHODOPSN"/>
</dbReference>
<keyword evidence="4 10" id="KW-1133">Transmembrane helix</keyword>
<dbReference type="GO" id="GO:0005886">
    <property type="term" value="C:plasma membrane"/>
    <property type="evidence" value="ECO:0007669"/>
    <property type="project" value="UniProtKB-SubCell"/>
</dbReference>
<keyword evidence="6 10" id="KW-0472">Membrane</keyword>
<dbReference type="GO" id="GO:0004930">
    <property type="term" value="F:G protein-coupled receptor activity"/>
    <property type="evidence" value="ECO:0007669"/>
    <property type="project" value="UniProtKB-KW"/>
</dbReference>
<evidence type="ECO:0000259" key="11">
    <source>
        <dbReference type="PROSITE" id="PS50262"/>
    </source>
</evidence>
<protein>
    <recommendedName>
        <fullName evidence="11">G-protein coupled receptors family 1 profile domain-containing protein</fullName>
    </recommendedName>
</protein>
<dbReference type="PANTHER" id="PTHR24246:SF27">
    <property type="entry name" value="ADENOSINE RECEPTOR, ISOFORM A"/>
    <property type="match status" value="1"/>
</dbReference>
<keyword evidence="3 10" id="KW-0812">Transmembrane</keyword>
<dbReference type="PANTHER" id="PTHR24246">
    <property type="entry name" value="OLFACTORY RECEPTOR AND ADENOSINE RECEPTOR"/>
    <property type="match status" value="1"/>
</dbReference>
<dbReference type="PROSITE" id="PS50262">
    <property type="entry name" value="G_PROTEIN_RECEP_F1_2"/>
    <property type="match status" value="1"/>
</dbReference>
<evidence type="ECO:0000256" key="7">
    <source>
        <dbReference type="ARBA" id="ARBA00023170"/>
    </source>
</evidence>
<name>A0A7M5WUS6_9CNID</name>
<feature type="transmembrane region" description="Helical" evidence="10">
    <location>
        <begin position="103"/>
        <end position="124"/>
    </location>
</feature>
<evidence type="ECO:0000313" key="12">
    <source>
        <dbReference type="EnsemblMetazoa" id="CLYHEMP013443.1"/>
    </source>
</evidence>
<evidence type="ECO:0000256" key="3">
    <source>
        <dbReference type="ARBA" id="ARBA00022692"/>
    </source>
</evidence>
<evidence type="ECO:0000256" key="1">
    <source>
        <dbReference type="ARBA" id="ARBA00004651"/>
    </source>
</evidence>
<keyword evidence="9" id="KW-0807">Transducer</keyword>
<keyword evidence="5" id="KW-0297">G-protein coupled receptor</keyword>
<keyword evidence="7" id="KW-0675">Receptor</keyword>
<dbReference type="InterPro" id="IPR000276">
    <property type="entry name" value="GPCR_Rhodpsn"/>
</dbReference>
<dbReference type="SUPFAM" id="SSF81321">
    <property type="entry name" value="Family A G protein-coupled receptor-like"/>
    <property type="match status" value="1"/>
</dbReference>
<evidence type="ECO:0000256" key="6">
    <source>
        <dbReference type="ARBA" id="ARBA00023136"/>
    </source>
</evidence>
<dbReference type="AlphaFoldDB" id="A0A7M5WUS6"/>
<feature type="domain" description="G-protein coupled receptors family 1 profile" evidence="11">
    <location>
        <begin position="103"/>
        <end position="328"/>
    </location>
</feature>
<sequence>MASNIRMLSIIKMGTKNYSTFTNMTNLTSAKIYEETGTHEKILIQTIATIGSIQCGMQLVTILTCPALRKKITYVYVINLLLAQLLLSTVTVPMYCFAPHHILYPYITALTIIAYILNLCTVSYERYLAICQPYFYAERISYSRALKTSIGCWIIATIMQILPIFWEDHPAAILIHRIYLGITLILFFIVPLLMIWLVYGYISYEIYHLSKKSKLLTQFSIELVPTAETPLNGHHKDKEDSIKGQRKKSYLSTISTRFRRKSITKPRQEISLAMVFITAAIASNIAWVPVILMVFLQVIDRTDLEPRNISKIHIYLLAINANIDPLIYGLFLKPLRKRLINFIIIPTFKIIRKGLARSQQEKPRTTSHSPAVNV</sequence>
<reference evidence="12" key="1">
    <citation type="submission" date="2021-01" db="UniProtKB">
        <authorList>
            <consortium name="EnsemblMetazoa"/>
        </authorList>
    </citation>
    <scope>IDENTIFICATION</scope>
</reference>
<organism evidence="12 13">
    <name type="scientific">Clytia hemisphaerica</name>
    <dbReference type="NCBI Taxonomy" id="252671"/>
    <lineage>
        <taxon>Eukaryota</taxon>
        <taxon>Metazoa</taxon>
        <taxon>Cnidaria</taxon>
        <taxon>Hydrozoa</taxon>
        <taxon>Hydroidolina</taxon>
        <taxon>Leptothecata</taxon>
        <taxon>Obeliida</taxon>
        <taxon>Clytiidae</taxon>
        <taxon>Clytia</taxon>
    </lineage>
</organism>
<dbReference type="EnsemblMetazoa" id="CLYHEMT013443.1">
    <property type="protein sequence ID" value="CLYHEMP013443.1"/>
    <property type="gene ID" value="CLYHEMG013443"/>
</dbReference>
<keyword evidence="13" id="KW-1185">Reference proteome</keyword>
<evidence type="ECO:0000256" key="2">
    <source>
        <dbReference type="ARBA" id="ARBA00022475"/>
    </source>
</evidence>
<evidence type="ECO:0000256" key="8">
    <source>
        <dbReference type="ARBA" id="ARBA00023180"/>
    </source>
</evidence>
<proteinExistence type="predicted"/>
<keyword evidence="8" id="KW-0325">Glycoprotein</keyword>
<dbReference type="Gene3D" id="1.20.1070.10">
    <property type="entry name" value="Rhodopsin 7-helix transmembrane proteins"/>
    <property type="match status" value="1"/>
</dbReference>
<evidence type="ECO:0000256" key="4">
    <source>
        <dbReference type="ARBA" id="ARBA00022989"/>
    </source>
</evidence>
<dbReference type="OrthoDB" id="9445642at2759"/>
<evidence type="ECO:0000313" key="13">
    <source>
        <dbReference type="Proteomes" id="UP000594262"/>
    </source>
</evidence>
<feature type="transmembrane region" description="Helical" evidence="10">
    <location>
        <begin position="178"/>
        <end position="202"/>
    </location>
</feature>
<dbReference type="Proteomes" id="UP000594262">
    <property type="component" value="Unplaced"/>
</dbReference>
<evidence type="ECO:0000256" key="5">
    <source>
        <dbReference type="ARBA" id="ARBA00023040"/>
    </source>
</evidence>
<dbReference type="CDD" id="cd00637">
    <property type="entry name" value="7tm_classA_rhodopsin-like"/>
    <property type="match status" value="1"/>
</dbReference>
<feature type="transmembrane region" description="Helical" evidence="10">
    <location>
        <begin position="270"/>
        <end position="292"/>
    </location>
</feature>
<feature type="transmembrane region" description="Helical" evidence="10">
    <location>
        <begin position="145"/>
        <end position="166"/>
    </location>
</feature>
<comment type="subcellular location">
    <subcellularLocation>
        <location evidence="1">Cell membrane</location>
        <topology evidence="1">Multi-pass membrane protein</topology>
    </subcellularLocation>
</comment>
<dbReference type="RefSeq" id="XP_066934977.1">
    <property type="nucleotide sequence ID" value="XM_067078876.1"/>
</dbReference>
<accession>A0A7M5WUS6</accession>